<dbReference type="eggNOG" id="KOG1900">
    <property type="taxonomic scope" value="Eukaryota"/>
</dbReference>
<dbReference type="GeneID" id="25907190"/>
<dbReference type="OrthoDB" id="338970at2759"/>
<dbReference type="GO" id="GO:0006606">
    <property type="term" value="P:protein import into nucleus"/>
    <property type="evidence" value="ECO:0007669"/>
    <property type="project" value="TreeGrafter"/>
</dbReference>
<keyword evidence="4" id="KW-0539">Nucleus</keyword>
<dbReference type="InterPro" id="IPR042537">
    <property type="entry name" value="Nucleoporin_Nup155_C_2"/>
</dbReference>
<evidence type="ECO:0000256" key="5">
    <source>
        <dbReference type="SAM" id="MobiDB-lite"/>
    </source>
</evidence>
<dbReference type="PANTHER" id="PTHR10350:SF6">
    <property type="entry name" value="NUCLEAR PORE COMPLEX PROTEIN NUP155"/>
    <property type="match status" value="1"/>
</dbReference>
<comment type="subcellular location">
    <subcellularLocation>
        <location evidence="1">Nucleus</location>
    </subcellularLocation>
</comment>
<dbReference type="GO" id="GO:0036228">
    <property type="term" value="P:protein localization to nuclear inner membrane"/>
    <property type="evidence" value="ECO:0007669"/>
    <property type="project" value="TreeGrafter"/>
</dbReference>
<feature type="domain" description="Nucleoporin Nup133/Nup155-like C-terminal" evidence="6">
    <location>
        <begin position="630"/>
        <end position="1129"/>
    </location>
</feature>
<evidence type="ECO:0000256" key="3">
    <source>
        <dbReference type="ARBA" id="ARBA00022448"/>
    </source>
</evidence>
<dbReference type="RefSeq" id="XP_014154873.1">
    <property type="nucleotide sequence ID" value="XM_014299398.1"/>
</dbReference>
<dbReference type="InterPro" id="IPR004870">
    <property type="entry name" value="Nucleoporin_Nup155"/>
</dbReference>
<evidence type="ECO:0000256" key="1">
    <source>
        <dbReference type="ARBA" id="ARBA00004123"/>
    </source>
</evidence>
<keyword evidence="9" id="KW-1185">Reference proteome</keyword>
<dbReference type="GO" id="GO:0017056">
    <property type="term" value="F:structural constituent of nuclear pore"/>
    <property type="evidence" value="ECO:0007669"/>
    <property type="project" value="InterPro"/>
</dbReference>
<dbReference type="GO" id="GO:0044611">
    <property type="term" value="C:nuclear pore inner ring"/>
    <property type="evidence" value="ECO:0007669"/>
    <property type="project" value="TreeGrafter"/>
</dbReference>
<comment type="similarity">
    <text evidence="2">Belongs to the non-repetitive/WGA-negative nucleoporin family.</text>
</comment>
<proteinExistence type="inferred from homology"/>
<evidence type="ECO:0000259" key="7">
    <source>
        <dbReference type="Pfam" id="PF08801"/>
    </source>
</evidence>
<accession>A0A0L0FWN3</accession>
<feature type="region of interest" description="Disordered" evidence="5">
    <location>
        <begin position="327"/>
        <end position="348"/>
    </location>
</feature>
<dbReference type="EMBL" id="KQ242084">
    <property type="protein sequence ID" value="KNC80971.1"/>
    <property type="molecule type" value="Genomic_DNA"/>
</dbReference>
<dbReference type="Pfam" id="PF08801">
    <property type="entry name" value="Nucleoporin_N"/>
    <property type="match status" value="1"/>
</dbReference>
<dbReference type="Pfam" id="PF03177">
    <property type="entry name" value="Nucleoporin_C"/>
    <property type="match status" value="1"/>
</dbReference>
<evidence type="ECO:0000259" key="6">
    <source>
        <dbReference type="Pfam" id="PF03177"/>
    </source>
</evidence>
<dbReference type="PANTHER" id="PTHR10350">
    <property type="entry name" value="NUCLEAR PORE COMPLEX PROTEIN NUP155"/>
    <property type="match status" value="1"/>
</dbReference>
<dbReference type="InterPro" id="IPR007187">
    <property type="entry name" value="Nucleoporin_Nup133/Nup155_C"/>
</dbReference>
<feature type="domain" description="Nucleoporin Nup133/Nup155-like N-terminal" evidence="7">
    <location>
        <begin position="42"/>
        <end position="339"/>
    </location>
</feature>
<dbReference type="STRING" id="667725.A0A0L0FWN3"/>
<dbReference type="GO" id="GO:0000972">
    <property type="term" value="P:transcription-dependent tethering of RNA polymerase II gene DNA at nuclear periphery"/>
    <property type="evidence" value="ECO:0007669"/>
    <property type="project" value="TreeGrafter"/>
</dbReference>
<evidence type="ECO:0000313" key="9">
    <source>
        <dbReference type="Proteomes" id="UP000054560"/>
    </source>
</evidence>
<dbReference type="AlphaFoldDB" id="A0A0L0FWN3"/>
<reference evidence="8 9" key="1">
    <citation type="submission" date="2011-02" db="EMBL/GenBank/DDBJ databases">
        <title>The Genome Sequence of Sphaeroforma arctica JP610.</title>
        <authorList>
            <consortium name="The Broad Institute Genome Sequencing Platform"/>
            <person name="Russ C."/>
            <person name="Cuomo C."/>
            <person name="Young S.K."/>
            <person name="Zeng Q."/>
            <person name="Gargeya S."/>
            <person name="Alvarado L."/>
            <person name="Berlin A."/>
            <person name="Chapman S.B."/>
            <person name="Chen Z."/>
            <person name="Freedman E."/>
            <person name="Gellesch M."/>
            <person name="Goldberg J."/>
            <person name="Griggs A."/>
            <person name="Gujja S."/>
            <person name="Heilman E."/>
            <person name="Heiman D."/>
            <person name="Howarth C."/>
            <person name="Mehta T."/>
            <person name="Neiman D."/>
            <person name="Pearson M."/>
            <person name="Roberts A."/>
            <person name="Saif S."/>
            <person name="Shea T."/>
            <person name="Shenoy N."/>
            <person name="Sisk P."/>
            <person name="Stolte C."/>
            <person name="Sykes S."/>
            <person name="White J."/>
            <person name="Yandava C."/>
            <person name="Burger G."/>
            <person name="Gray M.W."/>
            <person name="Holland P.W.H."/>
            <person name="King N."/>
            <person name="Lang F.B.F."/>
            <person name="Roger A.J."/>
            <person name="Ruiz-Trillo I."/>
            <person name="Haas B."/>
            <person name="Nusbaum C."/>
            <person name="Birren B."/>
        </authorList>
    </citation>
    <scope>NUCLEOTIDE SEQUENCE [LARGE SCALE GENOMIC DNA]</scope>
    <source>
        <strain evidence="8 9">JP610</strain>
    </source>
</reference>
<dbReference type="Gene3D" id="1.20.120.1050">
    <property type="match status" value="1"/>
</dbReference>
<evidence type="ECO:0000313" key="8">
    <source>
        <dbReference type="EMBL" id="KNC80971.1"/>
    </source>
</evidence>
<sequence length="1130" mass="126656">MMGQPQLPPKEGMQYMRASEGLTSYIEPRSERVRVEPMSSVFRKSTLRPIPQEIVKLHNAPEAVNTTRRMGLFPQIMHAYFVIGRKLVLWDLGNSAFTIYADSPAPITSTTLVLPRPGVMDARCKYLLVVCTKDSVSLVEVGYGSDYALKLWATDFAKSGLESQILQVASTPCGRIFMGAEDGALYELLYQRPTGWLSSKGSCYLHNHTKNIIGSVFNMLMPGLTPVAPAIIEVVVDPERSLLYARYSNDDIQAWEFRPEANTPIRSIGTVTGASLMKMANATRNVDLGFALVSMLPTSVDLSDQRGGIDLLIVTNQGARILMTTTPDDRADDLDENGPRTKRRKLNTTTAKDTTVKRRLVLLNSDTNTPTNERIEVSQALVKSGTCIMNTRTCSSTTTGTIRAPSQFSDDLAAPGAVVCLTTAPVGNEDGQDVELYTYLIDASAQVVDIQELPPMESRVLSNLTELLPSQEQYTQHYLSQRRFLVLTLTGVYTIQKQRPIDVMKSVLSHHMGLYPIHSANDAATLLSLICEEALDDKVKKVAGNSIFELSRTHQLRQLKGLAICIKRLIHPILRTSLVWVPSDATSSACLVRPLLPAEHNLVLSKLIRLRDFCRSSRWSCTDTDAEKYNLEAVLDACIECLHLSDVLNRYLTRMVLSESTELQLMKTLRALAALSIESIIQSQADHKIVKACIAQIAFDCSTEKQDKKLTDLMMSELRAKCPSFFSLSDMVAKQVVADLKALAQGQTHAISTPARVKEVVLPILDVFVTHDVLDATVLTEVVSLLDRISARHMLDLNAEIVRVCLHISDKLKAQSEAAAKFKYTGPGRNGYGAMSTGERWSGHTVIERSMEAQQRQQCYDHILQHLIGREHKLLTVPLRLALENDNEEFLTTLYTMFVDTPELHHHLVRLTPKHPRILKNFLYTTVKEAIDSIGRADAQQVKLLLTRADLFCQYEYQNKNHYKAAEIKVLIADTQGLIDIEQRVTLYREAVVYARAAKASPEVLEFISEAEGRVDLAELQKCISNNLDDIIYDLRSTESDGERMQYLEIKDQLQRLCYGISELYNFAEQLEMTDIQLRLMQRAGYRDNEKVISHWNKIVDDASDFQSLLETIKHLGTAFGSSEYFPWDI</sequence>
<organism evidence="8 9">
    <name type="scientific">Sphaeroforma arctica JP610</name>
    <dbReference type="NCBI Taxonomy" id="667725"/>
    <lineage>
        <taxon>Eukaryota</taxon>
        <taxon>Ichthyosporea</taxon>
        <taxon>Ichthyophonida</taxon>
        <taxon>Sphaeroforma</taxon>
    </lineage>
</organism>
<name>A0A0L0FWN3_9EUKA</name>
<dbReference type="Gene3D" id="1.20.58.1780">
    <property type="match status" value="1"/>
</dbReference>
<protein>
    <submittedName>
        <fullName evidence="8">Uncharacterized protein</fullName>
    </submittedName>
</protein>
<dbReference type="Gene3D" id="1.25.40.440">
    <property type="entry name" value="Nucleoporin, helical domain, central subdomain"/>
    <property type="match status" value="1"/>
</dbReference>
<dbReference type="InterPro" id="IPR014908">
    <property type="entry name" value="Nucleoporin_Nup133/Nup155_N"/>
</dbReference>
<keyword evidence="3" id="KW-0813">Transport</keyword>
<dbReference type="GO" id="GO:0006405">
    <property type="term" value="P:RNA export from nucleus"/>
    <property type="evidence" value="ECO:0007669"/>
    <property type="project" value="TreeGrafter"/>
</dbReference>
<evidence type="ECO:0000256" key="2">
    <source>
        <dbReference type="ARBA" id="ARBA00007373"/>
    </source>
</evidence>
<dbReference type="Proteomes" id="UP000054560">
    <property type="component" value="Unassembled WGS sequence"/>
</dbReference>
<evidence type="ECO:0000256" key="4">
    <source>
        <dbReference type="ARBA" id="ARBA00023242"/>
    </source>
</evidence>
<gene>
    <name evidence="8" type="ORF">SARC_06686</name>
</gene>